<evidence type="ECO:0000259" key="1">
    <source>
        <dbReference type="Pfam" id="PF07746"/>
    </source>
</evidence>
<dbReference type="Gene3D" id="1.10.700.10">
    <property type="entry name" value="Dioxygenase LigAB, LigA subunit"/>
    <property type="match status" value="1"/>
</dbReference>
<evidence type="ECO:0000313" key="3">
    <source>
        <dbReference type="Proteomes" id="UP001174932"/>
    </source>
</evidence>
<protein>
    <recommendedName>
        <fullName evidence="1">Extradiol ring-cleavage dioxygenase LigAB LigA subunit domain-containing protein</fullName>
    </recommendedName>
</protein>
<dbReference type="RefSeq" id="WP_304378287.1">
    <property type="nucleotide sequence ID" value="NZ_JAUOZU010000017.1"/>
</dbReference>
<gene>
    <name evidence="2" type="ORF">Q4481_20630</name>
</gene>
<accession>A0ABT8YRM5</accession>
<dbReference type="EMBL" id="JAUOZU010000017">
    <property type="protein sequence ID" value="MDO6966365.1"/>
    <property type="molecule type" value="Genomic_DNA"/>
</dbReference>
<comment type="caution">
    <text evidence="2">The sequence shown here is derived from an EMBL/GenBank/DDBJ whole genome shotgun (WGS) entry which is preliminary data.</text>
</comment>
<dbReference type="InterPro" id="IPR011986">
    <property type="entry name" value="Xdiol_dOase_LigA"/>
</dbReference>
<proteinExistence type="predicted"/>
<sequence>MTRYAVDKILWTYGRDADYRAAFDRDAAATIAEAELETDERAALAAADIRAIFQLGAHPFLVYSFAIQRNRGWSYQFMLDYVEALKGLELGDIET</sequence>
<keyword evidence="3" id="KW-1185">Reference proteome</keyword>
<dbReference type="Proteomes" id="UP001174932">
    <property type="component" value="Unassembled WGS sequence"/>
</dbReference>
<dbReference type="SUPFAM" id="SSF48076">
    <property type="entry name" value="LigA subunit of an aromatic-ring-opening dioxygenase LigAB"/>
    <property type="match status" value="1"/>
</dbReference>
<feature type="domain" description="Extradiol ring-cleavage dioxygenase LigAB LigA subunit" evidence="1">
    <location>
        <begin position="16"/>
        <end position="67"/>
    </location>
</feature>
<organism evidence="2 3">
    <name type="scientific">Rhizobium alvei</name>
    <dbReference type="NCBI Taxonomy" id="1132659"/>
    <lineage>
        <taxon>Bacteria</taxon>
        <taxon>Pseudomonadati</taxon>
        <taxon>Pseudomonadota</taxon>
        <taxon>Alphaproteobacteria</taxon>
        <taxon>Hyphomicrobiales</taxon>
        <taxon>Rhizobiaceae</taxon>
        <taxon>Rhizobium/Agrobacterium group</taxon>
        <taxon>Rhizobium</taxon>
    </lineage>
</organism>
<reference evidence="2" key="1">
    <citation type="journal article" date="2015" name="Int. J. Syst. Evol. Microbiol.">
        <title>Rhizobium alvei sp. nov., isolated from a freshwater river.</title>
        <authorList>
            <person name="Sheu S.Y."/>
            <person name="Huang H.W."/>
            <person name="Young C.C."/>
            <person name="Chen W.M."/>
        </authorList>
    </citation>
    <scope>NUCLEOTIDE SEQUENCE</scope>
    <source>
        <strain evidence="2">TNR-22</strain>
    </source>
</reference>
<name>A0ABT8YRM5_9HYPH</name>
<dbReference type="InterPro" id="IPR036622">
    <property type="entry name" value="LigA_sf"/>
</dbReference>
<reference evidence="2" key="2">
    <citation type="submission" date="2023-07" db="EMBL/GenBank/DDBJ databases">
        <authorList>
            <person name="Shen H."/>
        </authorList>
    </citation>
    <scope>NUCLEOTIDE SEQUENCE</scope>
    <source>
        <strain evidence="2">TNR-22</strain>
    </source>
</reference>
<dbReference type="Pfam" id="PF07746">
    <property type="entry name" value="LigA"/>
    <property type="match status" value="1"/>
</dbReference>
<evidence type="ECO:0000313" key="2">
    <source>
        <dbReference type="EMBL" id="MDO6966365.1"/>
    </source>
</evidence>